<gene>
    <name evidence="2" type="ORF">BO71DRAFT_405713</name>
</gene>
<dbReference type="InterPro" id="IPR001680">
    <property type="entry name" value="WD40_rpt"/>
</dbReference>
<name>A0A319DXN7_9EURO</name>
<proteinExistence type="predicted"/>
<reference evidence="2 3" key="1">
    <citation type="submission" date="2018-02" db="EMBL/GenBank/DDBJ databases">
        <title>The genomes of Aspergillus section Nigri reveals drivers in fungal speciation.</title>
        <authorList>
            <consortium name="DOE Joint Genome Institute"/>
            <person name="Vesth T.C."/>
            <person name="Nybo J."/>
            <person name="Theobald S."/>
            <person name="Brandl J."/>
            <person name="Frisvad J.C."/>
            <person name="Nielsen K.F."/>
            <person name="Lyhne E.K."/>
            <person name="Kogle M.E."/>
            <person name="Kuo A."/>
            <person name="Riley R."/>
            <person name="Clum A."/>
            <person name="Nolan M."/>
            <person name="Lipzen A."/>
            <person name="Salamov A."/>
            <person name="Henrissat B."/>
            <person name="Wiebenga A."/>
            <person name="De vries R.P."/>
            <person name="Grigoriev I.V."/>
            <person name="Mortensen U.H."/>
            <person name="Andersen M.R."/>
            <person name="Baker S.E."/>
        </authorList>
    </citation>
    <scope>NUCLEOTIDE SEQUENCE [LARGE SCALE GENOMIC DNA]</scope>
    <source>
        <strain evidence="2 3">CBS 707.79</strain>
    </source>
</reference>
<dbReference type="Pfam" id="PF00400">
    <property type="entry name" value="WD40"/>
    <property type="match status" value="1"/>
</dbReference>
<dbReference type="STRING" id="1448320.A0A319DXN7"/>
<dbReference type="SMART" id="SM00320">
    <property type="entry name" value="WD40"/>
    <property type="match status" value="1"/>
</dbReference>
<dbReference type="Proteomes" id="UP000247810">
    <property type="component" value="Unassembled WGS sequence"/>
</dbReference>
<keyword evidence="1" id="KW-0853">WD repeat</keyword>
<dbReference type="EMBL" id="KZ825806">
    <property type="protein sequence ID" value="PYH98947.1"/>
    <property type="molecule type" value="Genomic_DNA"/>
</dbReference>
<dbReference type="AlphaFoldDB" id="A0A319DXN7"/>
<feature type="repeat" description="WD" evidence="1">
    <location>
        <begin position="161"/>
        <end position="202"/>
    </location>
</feature>
<sequence>MQNLPNYGVLIDEIEPPTPNDDLLRAIKYACRYWVHHFKQSDPTPGDIEDSFAFFETHFLYWLEALSLMRILPEIIGLINDLKALALTANNLQFSGFLSDATRFILANMSISSTAPLQLYVHALMFAPAASIVRGILNETIPKWISKLPLVSKKWGSLVQTLQHDEPVEAIAFSPDGQLIASSERYMTIRVWDTATGSLQKIIWKWKGDPLSDTREK</sequence>
<organism evidence="2 3">
    <name type="scientific">Aspergillus ellipticus CBS 707.79</name>
    <dbReference type="NCBI Taxonomy" id="1448320"/>
    <lineage>
        <taxon>Eukaryota</taxon>
        <taxon>Fungi</taxon>
        <taxon>Dikarya</taxon>
        <taxon>Ascomycota</taxon>
        <taxon>Pezizomycotina</taxon>
        <taxon>Eurotiomycetes</taxon>
        <taxon>Eurotiomycetidae</taxon>
        <taxon>Eurotiales</taxon>
        <taxon>Aspergillaceae</taxon>
        <taxon>Aspergillus</taxon>
        <taxon>Aspergillus subgen. Circumdati</taxon>
    </lineage>
</organism>
<evidence type="ECO:0000313" key="3">
    <source>
        <dbReference type="Proteomes" id="UP000247810"/>
    </source>
</evidence>
<keyword evidence="3" id="KW-1185">Reference proteome</keyword>
<dbReference type="SUPFAM" id="SSF50998">
    <property type="entry name" value="Quinoprotein alcohol dehydrogenase-like"/>
    <property type="match status" value="1"/>
</dbReference>
<dbReference type="PROSITE" id="PS50294">
    <property type="entry name" value="WD_REPEATS_REGION"/>
    <property type="match status" value="1"/>
</dbReference>
<dbReference type="InterPro" id="IPR011047">
    <property type="entry name" value="Quinoprotein_ADH-like_sf"/>
</dbReference>
<evidence type="ECO:0000256" key="1">
    <source>
        <dbReference type="PROSITE-ProRule" id="PRU00221"/>
    </source>
</evidence>
<dbReference type="OrthoDB" id="674604at2759"/>
<dbReference type="Gene3D" id="2.130.10.10">
    <property type="entry name" value="YVTN repeat-like/Quinoprotein amine dehydrogenase"/>
    <property type="match status" value="1"/>
</dbReference>
<evidence type="ECO:0000313" key="2">
    <source>
        <dbReference type="EMBL" id="PYH98947.1"/>
    </source>
</evidence>
<dbReference type="VEuPathDB" id="FungiDB:BO71DRAFT_405713"/>
<protein>
    <submittedName>
        <fullName evidence="2">Uncharacterized protein</fullName>
    </submittedName>
</protein>
<dbReference type="PROSITE" id="PS50082">
    <property type="entry name" value="WD_REPEATS_2"/>
    <property type="match status" value="1"/>
</dbReference>
<accession>A0A319DXN7</accession>
<dbReference type="InterPro" id="IPR015943">
    <property type="entry name" value="WD40/YVTN_repeat-like_dom_sf"/>
</dbReference>